<dbReference type="SUPFAM" id="SSF55729">
    <property type="entry name" value="Acyl-CoA N-acyltransferases (Nat)"/>
    <property type="match status" value="1"/>
</dbReference>
<organism evidence="1 2">
    <name type="scientific">Chlorogloeopsis fritschii PCC 6912</name>
    <dbReference type="NCBI Taxonomy" id="211165"/>
    <lineage>
        <taxon>Bacteria</taxon>
        <taxon>Bacillati</taxon>
        <taxon>Cyanobacteriota</taxon>
        <taxon>Cyanophyceae</taxon>
        <taxon>Nostocales</taxon>
        <taxon>Chlorogloeopsidaceae</taxon>
        <taxon>Chlorogloeopsis</taxon>
    </lineage>
</organism>
<dbReference type="OrthoDB" id="6064764at2"/>
<evidence type="ECO:0000313" key="1">
    <source>
        <dbReference type="EMBL" id="RUR83758.1"/>
    </source>
</evidence>
<sequence length="184" mass="21600">MRLQVQLNCGTDNQLIDGVIVELAQNHIDDFENLWREQLRVFQTEDKFWDWLFKLGYISNNENEEGYALEVGGCTQGLMMVETQLHGSREAIGQRLVYIQYITSAPWNRKEIQRPPRYKGVGTALLRYARIRSVELGYGGRVGLHSLRSSERFYENQGMIDFGSEEEYEDMTYFEYGLLRRPLR</sequence>
<dbReference type="RefSeq" id="WP_016877618.1">
    <property type="nucleotide sequence ID" value="NZ_AJLN01000014.1"/>
</dbReference>
<dbReference type="STRING" id="211165.GCA_000317285_00026"/>
<evidence type="ECO:0008006" key="3">
    <source>
        <dbReference type="Google" id="ProtNLM"/>
    </source>
</evidence>
<gene>
    <name evidence="1" type="ORF">PCC6912_20010</name>
</gene>
<protein>
    <recommendedName>
        <fullName evidence="3">N-acetyltransferase domain-containing protein</fullName>
    </recommendedName>
</protein>
<keyword evidence="2" id="KW-1185">Reference proteome</keyword>
<name>A0A3S0Y2A9_CHLFR</name>
<dbReference type="Proteomes" id="UP000268857">
    <property type="component" value="Unassembled WGS sequence"/>
</dbReference>
<reference evidence="1 2" key="1">
    <citation type="journal article" date="2019" name="Genome Biol. Evol.">
        <title>Day and night: Metabolic profiles and evolutionary relationships of six axenic non-marine cyanobacteria.</title>
        <authorList>
            <person name="Will S.E."/>
            <person name="Henke P."/>
            <person name="Boedeker C."/>
            <person name="Huang S."/>
            <person name="Brinkmann H."/>
            <person name="Rohde M."/>
            <person name="Jarek M."/>
            <person name="Friedl T."/>
            <person name="Seufert S."/>
            <person name="Schumacher M."/>
            <person name="Overmann J."/>
            <person name="Neumann-Schaal M."/>
            <person name="Petersen J."/>
        </authorList>
    </citation>
    <scope>NUCLEOTIDE SEQUENCE [LARGE SCALE GENOMIC DNA]</scope>
    <source>
        <strain evidence="1 2">PCC 6912</strain>
    </source>
</reference>
<dbReference type="InterPro" id="IPR016181">
    <property type="entry name" value="Acyl_CoA_acyltransferase"/>
</dbReference>
<proteinExistence type="predicted"/>
<dbReference type="AlphaFoldDB" id="A0A3S0Y2A9"/>
<comment type="caution">
    <text evidence="1">The sequence shown here is derived from an EMBL/GenBank/DDBJ whole genome shotgun (WGS) entry which is preliminary data.</text>
</comment>
<accession>A0A3S0Y2A9</accession>
<evidence type="ECO:0000313" key="2">
    <source>
        <dbReference type="Proteomes" id="UP000268857"/>
    </source>
</evidence>
<dbReference type="EMBL" id="RSCJ01000006">
    <property type="protein sequence ID" value="RUR83758.1"/>
    <property type="molecule type" value="Genomic_DNA"/>
</dbReference>
<dbReference type="Gene3D" id="3.40.630.30">
    <property type="match status" value="1"/>
</dbReference>